<dbReference type="Gene3D" id="3.40.630.10">
    <property type="entry name" value="Zn peptidases"/>
    <property type="match status" value="1"/>
</dbReference>
<dbReference type="InterPro" id="IPR011650">
    <property type="entry name" value="Peptidase_M20_dimer"/>
</dbReference>
<dbReference type="GO" id="GO:0046657">
    <property type="term" value="P:folic acid catabolic process"/>
    <property type="evidence" value="ECO:0007669"/>
    <property type="project" value="TreeGrafter"/>
</dbReference>
<dbReference type="InterPro" id="IPR017145">
    <property type="entry name" value="Aminobenzoyl-glu_utiliz_pB"/>
</dbReference>
<dbReference type="InterPro" id="IPR036264">
    <property type="entry name" value="Bact_exopeptidase_dim_dom"/>
</dbReference>
<protein>
    <recommendedName>
        <fullName evidence="1">Peptidase M20 dimerisation domain-containing protein</fullName>
    </recommendedName>
</protein>
<reference evidence="2" key="1">
    <citation type="submission" date="2018-05" db="EMBL/GenBank/DDBJ databases">
        <authorList>
            <person name="Lanie J.A."/>
            <person name="Ng W.-L."/>
            <person name="Kazmierczak K.M."/>
            <person name="Andrzejewski T.M."/>
            <person name="Davidsen T.M."/>
            <person name="Wayne K.J."/>
            <person name="Tettelin H."/>
            <person name="Glass J.I."/>
            <person name="Rusch D."/>
            <person name="Podicherti R."/>
            <person name="Tsui H.-C.T."/>
            <person name="Winkler M.E."/>
        </authorList>
    </citation>
    <scope>NUCLEOTIDE SEQUENCE</scope>
</reference>
<dbReference type="GO" id="GO:0016805">
    <property type="term" value="F:dipeptidase activity"/>
    <property type="evidence" value="ECO:0007669"/>
    <property type="project" value="TreeGrafter"/>
</dbReference>
<gene>
    <name evidence="2" type="ORF">METZ01_LOCUS108352</name>
</gene>
<organism evidence="2">
    <name type="scientific">marine metagenome</name>
    <dbReference type="NCBI Taxonomy" id="408172"/>
    <lineage>
        <taxon>unclassified sequences</taxon>
        <taxon>metagenomes</taxon>
        <taxon>ecological metagenomes</taxon>
    </lineage>
</organism>
<proteinExistence type="predicted"/>
<evidence type="ECO:0000313" key="2">
    <source>
        <dbReference type="EMBL" id="SVA55498.1"/>
    </source>
</evidence>
<sequence length="428" mass="45706">MVFSAASFFIWGLARGASDEVHLDSAQVLESAEENYESIALEIYRLAELGYLEFESSRLLQETLSLEGFEIEAGVAGIPTAFVASYGSGRPVVAILGEFDALPGISQSVSPVRNPLAEQAAGHACGHHLFGVGSAAAAIATKEWLSSTATLGTIRYYGTPAEEGGSGKVYMVREGLFDDVDVVLHWHPSDENDASPQTSLANRSAKFRFYGLSSHASSAPQAGRSALDGVEAMNYMVNLMREHIPSTARIHYVITAGGNAPNVVPDYSEVFYYVRGSNAAQVENLWIRVLAAAQGAAGGTETRLEYEVIHGNHSVLPNTALSRVMDSNLRKVGGVTYNPAEQRFAEQLYLSFIEPDATVGEQSQVQDFELRHGFGSTDVGDISWVVPTVGLRVATWVPGTVGHSWQAIAAGGTSIGTKGMMVAARTLA</sequence>
<dbReference type="GO" id="GO:0071713">
    <property type="term" value="F:para-aminobenzoyl-glutamate hydrolase activity"/>
    <property type="evidence" value="ECO:0007669"/>
    <property type="project" value="TreeGrafter"/>
</dbReference>
<dbReference type="Pfam" id="PF07687">
    <property type="entry name" value="M20_dimer"/>
    <property type="match status" value="1"/>
</dbReference>
<dbReference type="PANTHER" id="PTHR30575">
    <property type="entry name" value="PEPTIDASE M20"/>
    <property type="match status" value="1"/>
</dbReference>
<name>A0A381WTC0_9ZZZZ</name>
<dbReference type="InterPro" id="IPR002933">
    <property type="entry name" value="Peptidase_M20"/>
</dbReference>
<feature type="non-terminal residue" evidence="2">
    <location>
        <position position="428"/>
    </location>
</feature>
<dbReference type="SUPFAM" id="SSF53187">
    <property type="entry name" value="Zn-dependent exopeptidases"/>
    <property type="match status" value="1"/>
</dbReference>
<evidence type="ECO:0000259" key="1">
    <source>
        <dbReference type="Pfam" id="PF07687"/>
    </source>
</evidence>
<dbReference type="AlphaFoldDB" id="A0A381WTC0"/>
<dbReference type="GO" id="GO:0005737">
    <property type="term" value="C:cytoplasm"/>
    <property type="evidence" value="ECO:0007669"/>
    <property type="project" value="TreeGrafter"/>
</dbReference>
<dbReference type="Pfam" id="PF01546">
    <property type="entry name" value="Peptidase_M20"/>
    <property type="match status" value="1"/>
</dbReference>
<dbReference type="SUPFAM" id="SSF55031">
    <property type="entry name" value="Bacterial exopeptidase dimerisation domain"/>
    <property type="match status" value="1"/>
</dbReference>
<dbReference type="PIRSF" id="PIRSF037227">
    <property type="entry name" value="Aminobenzoyl-glu_utiliz_pB"/>
    <property type="match status" value="1"/>
</dbReference>
<dbReference type="NCBIfam" id="TIGR01891">
    <property type="entry name" value="amidohydrolases"/>
    <property type="match status" value="1"/>
</dbReference>
<accession>A0A381WTC0</accession>
<dbReference type="Gene3D" id="3.30.70.360">
    <property type="match status" value="1"/>
</dbReference>
<dbReference type="EMBL" id="UINC01012752">
    <property type="protein sequence ID" value="SVA55498.1"/>
    <property type="molecule type" value="Genomic_DNA"/>
</dbReference>
<feature type="domain" description="Peptidase M20 dimerisation" evidence="1">
    <location>
        <begin position="204"/>
        <end position="293"/>
    </location>
</feature>
<dbReference type="InterPro" id="IPR017439">
    <property type="entry name" value="Amidohydrolase"/>
</dbReference>
<dbReference type="InterPro" id="IPR052030">
    <property type="entry name" value="Peptidase_M20/M20A_hydrolases"/>
</dbReference>
<dbReference type="PANTHER" id="PTHR30575:SF0">
    <property type="entry name" value="XAA-ARG DIPEPTIDASE"/>
    <property type="match status" value="1"/>
</dbReference>